<keyword evidence="4" id="KW-1185">Reference proteome</keyword>
<reference evidence="3 4" key="1">
    <citation type="submission" date="2016-10" db="EMBL/GenBank/DDBJ databases">
        <authorList>
            <person name="de Groot N.N."/>
        </authorList>
    </citation>
    <scope>NUCLEOTIDE SEQUENCE [LARGE SCALE GENOMIC DNA]</scope>
    <source>
        <strain evidence="3 4">CGMCC 1.7727</strain>
    </source>
</reference>
<keyword evidence="1" id="KW-0238">DNA-binding</keyword>
<evidence type="ECO:0000313" key="4">
    <source>
        <dbReference type="Proteomes" id="UP000199687"/>
    </source>
</evidence>
<protein>
    <submittedName>
        <fullName evidence="3">Antitoxin MazE</fullName>
    </submittedName>
</protein>
<dbReference type="PROSITE" id="PS51740">
    <property type="entry name" value="SPOVT_ABRB"/>
    <property type="match status" value="1"/>
</dbReference>
<proteinExistence type="predicted"/>
<dbReference type="InterPro" id="IPR007159">
    <property type="entry name" value="SpoVT-AbrB_dom"/>
</dbReference>
<dbReference type="InterPro" id="IPR037914">
    <property type="entry name" value="SpoVT-AbrB_sf"/>
</dbReference>
<dbReference type="Pfam" id="PF04014">
    <property type="entry name" value="MazE_antitoxin"/>
    <property type="match status" value="1"/>
</dbReference>
<dbReference type="Proteomes" id="UP000199687">
    <property type="component" value="Unassembled WGS sequence"/>
</dbReference>
<feature type="domain" description="SpoVT-AbrB" evidence="2">
    <location>
        <begin position="3"/>
        <end position="48"/>
    </location>
</feature>
<gene>
    <name evidence="3" type="ORF">SAMN04487944_11927</name>
</gene>
<dbReference type="Gene3D" id="2.10.260.10">
    <property type="match status" value="1"/>
</dbReference>
<accession>A0A1H9USC9</accession>
<dbReference type="RefSeq" id="WP_089743039.1">
    <property type="nucleotide sequence ID" value="NZ_FOGL01000019.1"/>
</dbReference>
<evidence type="ECO:0000259" key="2">
    <source>
        <dbReference type="PROSITE" id="PS51740"/>
    </source>
</evidence>
<dbReference type="AlphaFoldDB" id="A0A1H9USC9"/>
<dbReference type="GO" id="GO:0003677">
    <property type="term" value="F:DNA binding"/>
    <property type="evidence" value="ECO:0007669"/>
    <property type="project" value="UniProtKB-UniRule"/>
</dbReference>
<dbReference type="OrthoDB" id="9795766at2"/>
<dbReference type="GO" id="GO:0097351">
    <property type="term" value="F:toxin sequestering activity"/>
    <property type="evidence" value="ECO:0007669"/>
    <property type="project" value="InterPro"/>
</dbReference>
<evidence type="ECO:0000313" key="3">
    <source>
        <dbReference type="EMBL" id="SES12430.1"/>
    </source>
</evidence>
<evidence type="ECO:0000256" key="1">
    <source>
        <dbReference type="PROSITE-ProRule" id="PRU01076"/>
    </source>
</evidence>
<name>A0A1H9USC9_9BACI</name>
<dbReference type="SUPFAM" id="SSF89447">
    <property type="entry name" value="AbrB/MazE/MraZ-like"/>
    <property type="match status" value="1"/>
</dbReference>
<dbReference type="InterPro" id="IPR039052">
    <property type="entry name" value="Antitox_PemI-like"/>
</dbReference>
<sequence>MDTRIQKWGNSQAIRLPKAILELAGISEDDQVKLKVVDGNIVLSPIRKHLTLKERISEFREDEVMKESEWEIRKEGKELL</sequence>
<dbReference type="STRING" id="531814.SAMN04487944_11927"/>
<dbReference type="SMART" id="SM00966">
    <property type="entry name" value="SpoVT_AbrB"/>
    <property type="match status" value="1"/>
</dbReference>
<dbReference type="EMBL" id="FOGL01000019">
    <property type="protein sequence ID" value="SES12430.1"/>
    <property type="molecule type" value="Genomic_DNA"/>
</dbReference>
<dbReference type="PANTHER" id="PTHR40516:SF1">
    <property type="entry name" value="ANTITOXIN CHPS-RELATED"/>
    <property type="match status" value="1"/>
</dbReference>
<dbReference type="PANTHER" id="PTHR40516">
    <property type="entry name" value="ANTITOXIN CHPS-RELATED"/>
    <property type="match status" value="1"/>
</dbReference>
<organism evidence="3 4">
    <name type="scientific">Gracilibacillus ureilyticus</name>
    <dbReference type="NCBI Taxonomy" id="531814"/>
    <lineage>
        <taxon>Bacteria</taxon>
        <taxon>Bacillati</taxon>
        <taxon>Bacillota</taxon>
        <taxon>Bacilli</taxon>
        <taxon>Bacillales</taxon>
        <taxon>Bacillaceae</taxon>
        <taxon>Gracilibacillus</taxon>
    </lineage>
</organism>